<evidence type="ECO:0000313" key="3">
    <source>
        <dbReference type="Proteomes" id="UP001159363"/>
    </source>
</evidence>
<organism evidence="2 3">
    <name type="scientific">Dryococelus australis</name>
    <dbReference type="NCBI Taxonomy" id="614101"/>
    <lineage>
        <taxon>Eukaryota</taxon>
        <taxon>Metazoa</taxon>
        <taxon>Ecdysozoa</taxon>
        <taxon>Arthropoda</taxon>
        <taxon>Hexapoda</taxon>
        <taxon>Insecta</taxon>
        <taxon>Pterygota</taxon>
        <taxon>Neoptera</taxon>
        <taxon>Polyneoptera</taxon>
        <taxon>Phasmatodea</taxon>
        <taxon>Verophasmatodea</taxon>
        <taxon>Anareolatae</taxon>
        <taxon>Phasmatidae</taxon>
        <taxon>Eurycanthinae</taxon>
        <taxon>Dryococelus</taxon>
    </lineage>
</organism>
<accession>A0ABQ9IN28</accession>
<comment type="caution">
    <text evidence="2">The sequence shown here is derived from an EMBL/GenBank/DDBJ whole genome shotgun (WGS) entry which is preliminary data.</text>
</comment>
<feature type="compositionally biased region" description="Acidic residues" evidence="1">
    <location>
        <begin position="13"/>
        <end position="24"/>
    </location>
</feature>
<evidence type="ECO:0000256" key="1">
    <source>
        <dbReference type="SAM" id="MobiDB-lite"/>
    </source>
</evidence>
<sequence length="89" mass="10143">MPVQLIHNKPGDEADQEDDDENNDEESKQTVEDLKIKSYAEALCAVRDLEEFVASKNYPMLVELMQDTTGLIEKAIIQKTVKQLTLMDM</sequence>
<feature type="region of interest" description="Disordered" evidence="1">
    <location>
        <begin position="1"/>
        <end position="32"/>
    </location>
</feature>
<name>A0ABQ9IN28_9NEOP</name>
<dbReference type="EMBL" id="JARBHB010000001">
    <property type="protein sequence ID" value="KAJ8898077.1"/>
    <property type="molecule type" value="Genomic_DNA"/>
</dbReference>
<evidence type="ECO:0000313" key="2">
    <source>
        <dbReference type="EMBL" id="KAJ8898077.1"/>
    </source>
</evidence>
<gene>
    <name evidence="2" type="ORF">PR048_003437</name>
</gene>
<protein>
    <submittedName>
        <fullName evidence="2">Uncharacterized protein</fullName>
    </submittedName>
</protein>
<reference evidence="2 3" key="1">
    <citation type="submission" date="2023-02" db="EMBL/GenBank/DDBJ databases">
        <title>LHISI_Scaffold_Assembly.</title>
        <authorList>
            <person name="Stuart O.P."/>
            <person name="Cleave R."/>
            <person name="Magrath M.J.L."/>
            <person name="Mikheyev A.S."/>
        </authorList>
    </citation>
    <scope>NUCLEOTIDE SEQUENCE [LARGE SCALE GENOMIC DNA]</scope>
    <source>
        <strain evidence="2">Daus_M_001</strain>
        <tissue evidence="2">Leg muscle</tissue>
    </source>
</reference>
<dbReference type="Proteomes" id="UP001159363">
    <property type="component" value="Chromosome 1"/>
</dbReference>
<proteinExistence type="predicted"/>
<keyword evidence="3" id="KW-1185">Reference proteome</keyword>